<evidence type="ECO:0000313" key="2">
    <source>
        <dbReference type="Proteomes" id="UP000253934"/>
    </source>
</evidence>
<accession>A0A369KUT5</accession>
<gene>
    <name evidence="1" type="ORF">DCC88_00155</name>
</gene>
<keyword evidence="2" id="KW-1185">Reference proteome</keyword>
<dbReference type="Proteomes" id="UP000253934">
    <property type="component" value="Unassembled WGS sequence"/>
</dbReference>
<protein>
    <submittedName>
        <fullName evidence="1">Uncharacterized protein</fullName>
    </submittedName>
</protein>
<name>A0A369KUT5_9BACT</name>
<evidence type="ECO:0000313" key="1">
    <source>
        <dbReference type="EMBL" id="RDB37372.1"/>
    </source>
</evidence>
<organism evidence="1 2">
    <name type="scientific">Spirobacillus cienkowskii</name>
    <dbReference type="NCBI Taxonomy" id="495820"/>
    <lineage>
        <taxon>Bacteria</taxon>
        <taxon>Pseudomonadati</taxon>
        <taxon>Bdellovibrionota</taxon>
        <taxon>Oligoflexia</taxon>
        <taxon>Silvanigrellales</taxon>
        <taxon>Spirobacillus</taxon>
    </lineage>
</organism>
<comment type="caution">
    <text evidence="1">The sequence shown here is derived from an EMBL/GenBank/DDBJ whole genome shotgun (WGS) entry which is preliminary data.</text>
</comment>
<proteinExistence type="predicted"/>
<reference evidence="1" key="1">
    <citation type="submission" date="2018-04" db="EMBL/GenBank/DDBJ databases">
        <title>Draft genome sequence of the Candidatus Spirobacillus cienkowskii, a pathogen of freshwater Daphnia species, reconstructed from hemolymph metagenomic reads.</title>
        <authorList>
            <person name="Bresciani L."/>
            <person name="Lemos L.N."/>
            <person name="Wale N."/>
            <person name="Lin J.Y."/>
            <person name="Fernandes G.R."/>
            <person name="Duffy M.A."/>
            <person name="Rodrigues J.M."/>
        </authorList>
    </citation>
    <scope>NUCLEOTIDE SEQUENCE [LARGE SCALE GENOMIC DNA]</scope>
    <source>
        <strain evidence="1">Binning01</strain>
    </source>
</reference>
<sequence>MMTKNEAFSIYENNSHKSINNYTISLINKDIKKTAEAGLPYIEYKIYFKDYCNNNTIIEDLNLKEQLLLLKKEKKLCILLKYLEKLGYHTKHSHIIKYKFLFKEEVLGFKLKIFWDPIFLDEDEYILF</sequence>
<dbReference type="EMBL" id="QOVW01000001">
    <property type="protein sequence ID" value="RDB37372.1"/>
    <property type="molecule type" value="Genomic_DNA"/>
</dbReference>
<dbReference type="AlphaFoldDB" id="A0A369KUT5"/>